<proteinExistence type="predicted"/>
<protein>
    <recommendedName>
        <fullName evidence="2">DUF2737 family protein</fullName>
    </recommendedName>
</protein>
<gene>
    <name evidence="1" type="ORF">CALFYP1_04313</name>
</gene>
<organism evidence="1">
    <name type="scientific">Citrobacter amalonaticus</name>
    <dbReference type="NCBI Taxonomy" id="35703"/>
    <lineage>
        <taxon>Bacteria</taxon>
        <taxon>Pseudomonadati</taxon>
        <taxon>Pseudomonadota</taxon>
        <taxon>Gammaproteobacteria</taxon>
        <taxon>Enterobacterales</taxon>
        <taxon>Enterobacteriaceae</taxon>
        <taxon>Citrobacter</taxon>
    </lineage>
</organism>
<reference evidence="1" key="1">
    <citation type="submission" date="2019-11" db="EMBL/GenBank/DDBJ databases">
        <authorList>
            <person name="Feng L."/>
        </authorList>
    </citation>
    <scope>NUCLEOTIDE SEQUENCE</scope>
    <source>
        <strain evidence="1">CAmalonaticusLFYP1</strain>
    </source>
</reference>
<accession>A0A6N2W7W9</accession>
<dbReference type="AlphaFoldDB" id="A0A6N2W7W9"/>
<sequence length="56" mass="6543">MIGNTYDPGISPNELVARHRFKPMPDKQELLKRDSFDTKTRLQNNKWLNAMLRGAK</sequence>
<dbReference type="RefSeq" id="WP_156595494.1">
    <property type="nucleotide sequence ID" value="NZ_CACRTI010000004.1"/>
</dbReference>
<dbReference type="EMBL" id="CACRTI010000004">
    <property type="protein sequence ID" value="VYT37847.1"/>
    <property type="molecule type" value="Genomic_DNA"/>
</dbReference>
<dbReference type="Pfam" id="PF10930">
    <property type="entry name" value="DUF2737"/>
    <property type="match status" value="1"/>
</dbReference>
<evidence type="ECO:0000313" key="1">
    <source>
        <dbReference type="EMBL" id="VYT37847.1"/>
    </source>
</evidence>
<name>A0A6N2W7W9_CITAM</name>
<evidence type="ECO:0008006" key="2">
    <source>
        <dbReference type="Google" id="ProtNLM"/>
    </source>
</evidence>
<dbReference type="InterPro" id="IPR020295">
    <property type="entry name" value="DUF2737"/>
</dbReference>